<dbReference type="EMBL" id="JBFXLU010000147">
    <property type="protein sequence ID" value="KAL2838306.1"/>
    <property type="molecule type" value="Genomic_DNA"/>
</dbReference>
<dbReference type="Proteomes" id="UP001610446">
    <property type="component" value="Unassembled WGS sequence"/>
</dbReference>
<name>A0ABR4JE37_9EURO</name>
<organism evidence="1 2">
    <name type="scientific">Aspergillus pseudoustus</name>
    <dbReference type="NCBI Taxonomy" id="1810923"/>
    <lineage>
        <taxon>Eukaryota</taxon>
        <taxon>Fungi</taxon>
        <taxon>Dikarya</taxon>
        <taxon>Ascomycota</taxon>
        <taxon>Pezizomycotina</taxon>
        <taxon>Eurotiomycetes</taxon>
        <taxon>Eurotiomycetidae</taxon>
        <taxon>Eurotiales</taxon>
        <taxon>Aspergillaceae</taxon>
        <taxon>Aspergillus</taxon>
        <taxon>Aspergillus subgen. Nidulantes</taxon>
    </lineage>
</organism>
<evidence type="ECO:0000313" key="2">
    <source>
        <dbReference type="Proteomes" id="UP001610446"/>
    </source>
</evidence>
<accession>A0ABR4JE37</accession>
<sequence>MVYCVCPGVAERIEWSIMLEPTSLPIGKTIREACSARPPSRVVGKSLSEARGSTRLEMAAELMSSVAGDARRVDADGIFSLQKCVPLLREGQTLRLGVLKVQEKKRSEDIVSFGLASWGRENNDGALKGSQAVARPLFWTA</sequence>
<proteinExistence type="predicted"/>
<protein>
    <submittedName>
        <fullName evidence="1">Uncharacterized protein</fullName>
    </submittedName>
</protein>
<reference evidence="1 2" key="1">
    <citation type="submission" date="2024-07" db="EMBL/GenBank/DDBJ databases">
        <title>Section-level genome sequencing and comparative genomics of Aspergillus sections Usti and Cavernicolus.</title>
        <authorList>
            <consortium name="Lawrence Berkeley National Laboratory"/>
            <person name="Nybo J.L."/>
            <person name="Vesth T.C."/>
            <person name="Theobald S."/>
            <person name="Frisvad J.C."/>
            <person name="Larsen T.O."/>
            <person name="Kjaerboelling I."/>
            <person name="Rothschild-Mancinelli K."/>
            <person name="Lyhne E.K."/>
            <person name="Kogle M.E."/>
            <person name="Barry K."/>
            <person name="Clum A."/>
            <person name="Na H."/>
            <person name="Ledsgaard L."/>
            <person name="Lin J."/>
            <person name="Lipzen A."/>
            <person name="Kuo A."/>
            <person name="Riley R."/>
            <person name="Mondo S."/>
            <person name="Labutti K."/>
            <person name="Haridas S."/>
            <person name="Pangalinan J."/>
            <person name="Salamov A.A."/>
            <person name="Simmons B.A."/>
            <person name="Magnuson J.K."/>
            <person name="Chen J."/>
            <person name="Drula E."/>
            <person name="Henrissat B."/>
            <person name="Wiebenga A."/>
            <person name="Lubbers R.J."/>
            <person name="Gomes A.C."/>
            <person name="Makela M.R."/>
            <person name="Stajich J."/>
            <person name="Grigoriev I.V."/>
            <person name="Mortensen U.H."/>
            <person name="De Vries R.P."/>
            <person name="Baker S.E."/>
            <person name="Andersen M.R."/>
        </authorList>
    </citation>
    <scope>NUCLEOTIDE SEQUENCE [LARGE SCALE GENOMIC DNA]</scope>
    <source>
        <strain evidence="1 2">CBS 123904</strain>
    </source>
</reference>
<comment type="caution">
    <text evidence="1">The sequence shown here is derived from an EMBL/GenBank/DDBJ whole genome shotgun (WGS) entry which is preliminary data.</text>
</comment>
<gene>
    <name evidence="1" type="ORF">BJY01DRAFT_220140</name>
</gene>
<keyword evidence="2" id="KW-1185">Reference proteome</keyword>
<evidence type="ECO:0000313" key="1">
    <source>
        <dbReference type="EMBL" id="KAL2838306.1"/>
    </source>
</evidence>